<sequence length="54" mass="6157">MPISMNILAIETISEKFVLSMLLNNMKKLGKTATIKTDNNEKNKSLNFKQKKLC</sequence>
<dbReference type="Proteomes" id="UP000195514">
    <property type="component" value="Chromosome I"/>
</dbReference>
<evidence type="ECO:0000313" key="1">
    <source>
        <dbReference type="EMBL" id="SMX54229.1"/>
    </source>
</evidence>
<dbReference type="AlphaFoldDB" id="A0A1Y6K6K0"/>
<gene>
    <name evidence="1" type="ORF">CFX1CAM_1164</name>
</gene>
<dbReference type="KEGG" id="abat:CFX1CAM_1164"/>
<dbReference type="EMBL" id="LT859958">
    <property type="protein sequence ID" value="SMX54229.1"/>
    <property type="molecule type" value="Genomic_DNA"/>
</dbReference>
<proteinExistence type="predicted"/>
<organism evidence="1 2">
    <name type="scientific">Candidatus Brevifilum fermentans</name>
    <dbReference type="NCBI Taxonomy" id="1986204"/>
    <lineage>
        <taxon>Bacteria</taxon>
        <taxon>Bacillati</taxon>
        <taxon>Chloroflexota</taxon>
        <taxon>Anaerolineae</taxon>
        <taxon>Anaerolineales</taxon>
        <taxon>Anaerolineaceae</taxon>
        <taxon>Candidatus Brevifilum</taxon>
    </lineage>
</organism>
<evidence type="ECO:0000313" key="2">
    <source>
        <dbReference type="Proteomes" id="UP000195514"/>
    </source>
</evidence>
<keyword evidence="2" id="KW-1185">Reference proteome</keyword>
<name>A0A1Y6K6K0_9CHLR</name>
<accession>A0A1Y6K6K0</accession>
<protein>
    <submittedName>
        <fullName evidence="1">Uncharacterized protein</fullName>
    </submittedName>
</protein>
<reference evidence="2" key="1">
    <citation type="submission" date="2017-05" db="EMBL/GenBank/DDBJ databases">
        <authorList>
            <person name="Kirkegaard R."/>
            <person name="Mcilroy J S."/>
        </authorList>
    </citation>
    <scope>NUCLEOTIDE SEQUENCE [LARGE SCALE GENOMIC DNA]</scope>
</reference>